<dbReference type="EMBL" id="JBFOLK010000009">
    <property type="protein sequence ID" value="KAL2486208.1"/>
    <property type="molecule type" value="Genomic_DNA"/>
</dbReference>
<reference evidence="2" key="1">
    <citation type="submission" date="2024-07" db="EMBL/GenBank/DDBJ databases">
        <title>Two chromosome-level genome assemblies of Korean endemic species Abeliophyllum distichum and Forsythia ovata (Oleaceae).</title>
        <authorList>
            <person name="Jang H."/>
        </authorList>
    </citation>
    <scope>NUCLEOTIDE SEQUENCE [LARGE SCALE GENOMIC DNA]</scope>
</reference>
<proteinExistence type="predicted"/>
<keyword evidence="2" id="KW-1185">Reference proteome</keyword>
<name>A0ABD1RCW8_9LAMI</name>
<dbReference type="AlphaFoldDB" id="A0ABD1RCW8"/>
<dbReference type="Proteomes" id="UP001604336">
    <property type="component" value="Unassembled WGS sequence"/>
</dbReference>
<sequence length="180" mass="20343">MRVEDSDDDFASHVVRRSPRIMMKHTASRANPSCSRLKERVIEEESIVIQLNDDSKIESHTGATVLQSPTQHDVNVAEKVLASNFVLPDKEQQTAIHKQQSTVISEPSVMKVPCYEKESIRRRLSDIFTKHEKVVADHFILQMQLQNLVSEMENSIVHVIQAVRQYHPSASSTGLATSKV</sequence>
<accession>A0ABD1RCW8</accession>
<evidence type="ECO:0000313" key="2">
    <source>
        <dbReference type="Proteomes" id="UP001604336"/>
    </source>
</evidence>
<protein>
    <submittedName>
        <fullName evidence="1">Uncharacterized protein</fullName>
    </submittedName>
</protein>
<comment type="caution">
    <text evidence="1">The sequence shown here is derived from an EMBL/GenBank/DDBJ whole genome shotgun (WGS) entry which is preliminary data.</text>
</comment>
<evidence type="ECO:0000313" key="1">
    <source>
        <dbReference type="EMBL" id="KAL2486208.1"/>
    </source>
</evidence>
<organism evidence="1 2">
    <name type="scientific">Abeliophyllum distichum</name>
    <dbReference type="NCBI Taxonomy" id="126358"/>
    <lineage>
        <taxon>Eukaryota</taxon>
        <taxon>Viridiplantae</taxon>
        <taxon>Streptophyta</taxon>
        <taxon>Embryophyta</taxon>
        <taxon>Tracheophyta</taxon>
        <taxon>Spermatophyta</taxon>
        <taxon>Magnoliopsida</taxon>
        <taxon>eudicotyledons</taxon>
        <taxon>Gunneridae</taxon>
        <taxon>Pentapetalae</taxon>
        <taxon>asterids</taxon>
        <taxon>lamiids</taxon>
        <taxon>Lamiales</taxon>
        <taxon>Oleaceae</taxon>
        <taxon>Forsythieae</taxon>
        <taxon>Abeliophyllum</taxon>
    </lineage>
</organism>
<gene>
    <name evidence="1" type="ORF">Adt_30964</name>
</gene>